<comment type="caution">
    <text evidence="3">The sequence shown here is derived from an EMBL/GenBank/DDBJ whole genome shotgun (WGS) entry which is preliminary data.</text>
</comment>
<dbReference type="PANTHER" id="PTHR33606:SF3">
    <property type="entry name" value="PROTEIN YCII"/>
    <property type="match status" value="1"/>
</dbReference>
<dbReference type="Proteomes" id="UP000249638">
    <property type="component" value="Unassembled WGS sequence"/>
</dbReference>
<organism evidence="3 4">
    <name type="scientific">Cupriavidus phytorum</name>
    <dbReference type="NCBI Taxonomy" id="3024399"/>
    <lineage>
        <taxon>Bacteria</taxon>
        <taxon>Pseudomonadati</taxon>
        <taxon>Pseudomonadota</taxon>
        <taxon>Betaproteobacteria</taxon>
        <taxon>Burkholderiales</taxon>
        <taxon>Burkholderiaceae</taxon>
        <taxon>Cupriavidus</taxon>
    </lineage>
</organism>
<accession>A0A2W7P663</accession>
<dbReference type="EMBL" id="QKZN01000003">
    <property type="protein sequence ID" value="PZX30646.1"/>
    <property type="molecule type" value="Genomic_DNA"/>
</dbReference>
<dbReference type="AlphaFoldDB" id="A0A2W7P663"/>
<keyword evidence="4" id="KW-1185">Reference proteome</keyword>
<comment type="similarity">
    <text evidence="1">Belongs to the YciI family.</text>
</comment>
<feature type="domain" description="YCII-related" evidence="2">
    <location>
        <begin position="1"/>
        <end position="87"/>
    </location>
</feature>
<evidence type="ECO:0000259" key="2">
    <source>
        <dbReference type="Pfam" id="PF03795"/>
    </source>
</evidence>
<dbReference type="InterPro" id="IPR005545">
    <property type="entry name" value="YCII"/>
</dbReference>
<gene>
    <name evidence="3" type="ORF">C7416_103374</name>
</gene>
<reference evidence="3" key="1">
    <citation type="submission" date="2018-06" db="EMBL/GenBank/DDBJ databases">
        <title>Genomic Encyclopedia of Type Strains, Phase IV (KMG-V): Genome sequencing to study the core and pangenomes of soil and plant-associated prokaryotes.</title>
        <authorList>
            <person name="Whitman W."/>
        </authorList>
    </citation>
    <scope>NUCLEOTIDE SEQUENCE [LARGE SCALE GENOMIC DNA]</scope>
    <source>
        <strain evidence="3">MLR2-44</strain>
    </source>
</reference>
<dbReference type="InterPro" id="IPR051807">
    <property type="entry name" value="Sec-metab_biosynth-assoc"/>
</dbReference>
<dbReference type="SUPFAM" id="SSF54909">
    <property type="entry name" value="Dimeric alpha+beta barrel"/>
    <property type="match status" value="1"/>
</dbReference>
<evidence type="ECO:0000313" key="4">
    <source>
        <dbReference type="Proteomes" id="UP000249638"/>
    </source>
</evidence>
<dbReference type="Gene3D" id="3.30.70.1060">
    <property type="entry name" value="Dimeric alpha+beta barrel"/>
    <property type="match status" value="1"/>
</dbReference>
<proteinExistence type="inferred from homology"/>
<sequence>MDFIIHCLDHADALQRRLDSYDAHRAYLATAEVRCVMCGPLMSDDGARMIGSLFLVRAQDKQQVIDFNRADPFQQAGVWKEIHIHPFLLRVDNHPGAQRPL</sequence>
<name>A0A2W7P663_9BURK</name>
<protein>
    <recommendedName>
        <fullName evidence="2">YCII-related domain-containing protein</fullName>
    </recommendedName>
</protein>
<dbReference type="InterPro" id="IPR011008">
    <property type="entry name" value="Dimeric_a/b-barrel"/>
</dbReference>
<evidence type="ECO:0000313" key="3">
    <source>
        <dbReference type="EMBL" id="PZX30646.1"/>
    </source>
</evidence>
<dbReference type="Pfam" id="PF03795">
    <property type="entry name" value="YCII"/>
    <property type="match status" value="1"/>
</dbReference>
<evidence type="ECO:0000256" key="1">
    <source>
        <dbReference type="ARBA" id="ARBA00007689"/>
    </source>
</evidence>
<dbReference type="PANTHER" id="PTHR33606">
    <property type="entry name" value="PROTEIN YCII"/>
    <property type="match status" value="1"/>
</dbReference>